<feature type="non-terminal residue" evidence="9">
    <location>
        <position position="322"/>
    </location>
</feature>
<dbReference type="InterPro" id="IPR058240">
    <property type="entry name" value="rSAM_sf"/>
</dbReference>
<evidence type="ECO:0000256" key="5">
    <source>
        <dbReference type="ARBA" id="ARBA00023004"/>
    </source>
</evidence>
<dbReference type="SFLD" id="SFLDS00029">
    <property type="entry name" value="Radical_SAM"/>
    <property type="match status" value="1"/>
</dbReference>
<proteinExistence type="predicted"/>
<name>A0A2H0WA24_9BACT</name>
<dbReference type="PROSITE" id="PS51332">
    <property type="entry name" value="B12_BINDING"/>
    <property type="match status" value="1"/>
</dbReference>
<dbReference type="Pfam" id="PF04055">
    <property type="entry name" value="Radical_SAM"/>
    <property type="match status" value="1"/>
</dbReference>
<dbReference type="CDD" id="cd01335">
    <property type="entry name" value="Radical_SAM"/>
    <property type="match status" value="1"/>
</dbReference>
<dbReference type="GO" id="GO:0031419">
    <property type="term" value="F:cobalamin binding"/>
    <property type="evidence" value="ECO:0007669"/>
    <property type="project" value="InterPro"/>
</dbReference>
<dbReference type="GO" id="GO:0051539">
    <property type="term" value="F:4 iron, 4 sulfur cluster binding"/>
    <property type="evidence" value="ECO:0007669"/>
    <property type="project" value="UniProtKB-KW"/>
</dbReference>
<feature type="domain" description="B12-binding" evidence="7">
    <location>
        <begin position="2"/>
        <end position="135"/>
    </location>
</feature>
<dbReference type="InterPro" id="IPR023404">
    <property type="entry name" value="rSAM_horseshoe"/>
</dbReference>
<evidence type="ECO:0000256" key="4">
    <source>
        <dbReference type="ARBA" id="ARBA00022723"/>
    </source>
</evidence>
<evidence type="ECO:0000256" key="2">
    <source>
        <dbReference type="ARBA" id="ARBA00022679"/>
    </source>
</evidence>
<keyword evidence="3" id="KW-0949">S-adenosyl-L-methionine</keyword>
<evidence type="ECO:0000256" key="1">
    <source>
        <dbReference type="ARBA" id="ARBA00001966"/>
    </source>
</evidence>
<dbReference type="SFLD" id="SFLDG01082">
    <property type="entry name" value="B12-binding_domain_containing"/>
    <property type="match status" value="1"/>
</dbReference>
<keyword evidence="2" id="KW-0808">Transferase</keyword>
<keyword evidence="5" id="KW-0408">Iron</keyword>
<dbReference type="CDD" id="cd02068">
    <property type="entry name" value="radical_SAM_B12_BD"/>
    <property type="match status" value="1"/>
</dbReference>
<dbReference type="PANTHER" id="PTHR43409:SF7">
    <property type="entry name" value="BLL1977 PROTEIN"/>
    <property type="match status" value="1"/>
</dbReference>
<protein>
    <submittedName>
        <fullName evidence="9">Uncharacterized protein</fullName>
    </submittedName>
</protein>
<comment type="caution">
    <text evidence="9">The sequence shown here is derived from an EMBL/GenBank/DDBJ whole genome shotgun (WGS) entry which is preliminary data.</text>
</comment>
<dbReference type="SUPFAM" id="SSF102114">
    <property type="entry name" value="Radical SAM enzymes"/>
    <property type="match status" value="1"/>
</dbReference>
<dbReference type="InterPro" id="IPR051198">
    <property type="entry name" value="BchE-like"/>
</dbReference>
<dbReference type="InterPro" id="IPR006158">
    <property type="entry name" value="Cobalamin-bd"/>
</dbReference>
<dbReference type="EMBL" id="PEZT01000006">
    <property type="protein sequence ID" value="PIS09516.1"/>
    <property type="molecule type" value="Genomic_DNA"/>
</dbReference>
<dbReference type="InterPro" id="IPR007197">
    <property type="entry name" value="rSAM"/>
</dbReference>
<feature type="domain" description="Radical SAM core" evidence="8">
    <location>
        <begin position="193"/>
        <end position="322"/>
    </location>
</feature>
<dbReference type="Gene3D" id="3.40.50.280">
    <property type="entry name" value="Cobalamin-binding domain"/>
    <property type="match status" value="1"/>
</dbReference>
<accession>A0A2H0WA24</accession>
<evidence type="ECO:0000313" key="10">
    <source>
        <dbReference type="Proteomes" id="UP000230093"/>
    </source>
</evidence>
<dbReference type="Proteomes" id="UP000230093">
    <property type="component" value="Unassembled WGS sequence"/>
</dbReference>
<dbReference type="InterPro" id="IPR034466">
    <property type="entry name" value="Methyltransferase_Class_B"/>
</dbReference>
<dbReference type="SUPFAM" id="SSF52242">
    <property type="entry name" value="Cobalamin (vitamin B12)-binding domain"/>
    <property type="match status" value="1"/>
</dbReference>
<evidence type="ECO:0000259" key="7">
    <source>
        <dbReference type="PROSITE" id="PS51332"/>
    </source>
</evidence>
<gene>
    <name evidence="9" type="ORF">COT75_01140</name>
</gene>
<evidence type="ECO:0000313" key="9">
    <source>
        <dbReference type="EMBL" id="PIS09516.1"/>
    </source>
</evidence>
<dbReference type="PROSITE" id="PS51918">
    <property type="entry name" value="RADICAL_SAM"/>
    <property type="match status" value="1"/>
</dbReference>
<comment type="cofactor">
    <cofactor evidence="1">
        <name>[4Fe-4S] cluster</name>
        <dbReference type="ChEBI" id="CHEBI:49883"/>
    </cofactor>
</comment>
<evidence type="ECO:0000256" key="6">
    <source>
        <dbReference type="ARBA" id="ARBA00023014"/>
    </source>
</evidence>
<evidence type="ECO:0000256" key="3">
    <source>
        <dbReference type="ARBA" id="ARBA00022691"/>
    </source>
</evidence>
<dbReference type="Pfam" id="PF02310">
    <property type="entry name" value="B12-binding"/>
    <property type="match status" value="1"/>
</dbReference>
<organism evidence="9 10">
    <name type="scientific">Candidatus Beckwithbacteria bacterium CG10_big_fil_rev_8_21_14_0_10_34_10</name>
    <dbReference type="NCBI Taxonomy" id="1974495"/>
    <lineage>
        <taxon>Bacteria</taxon>
        <taxon>Candidatus Beckwithiibacteriota</taxon>
    </lineage>
</organism>
<keyword evidence="6" id="KW-0411">Iron-sulfur</keyword>
<reference evidence="10" key="1">
    <citation type="submission" date="2017-09" db="EMBL/GenBank/DDBJ databases">
        <title>Depth-based differentiation of microbial function through sediment-hosted aquifers and enrichment of novel symbionts in the deep terrestrial subsurface.</title>
        <authorList>
            <person name="Probst A.J."/>
            <person name="Ladd B."/>
            <person name="Jarett J.K."/>
            <person name="Geller-Mcgrath D.E."/>
            <person name="Sieber C.M.K."/>
            <person name="Emerson J.B."/>
            <person name="Anantharaman K."/>
            <person name="Thomas B.C."/>
            <person name="Malmstrom R."/>
            <person name="Stieglmeier M."/>
            <person name="Klingl A."/>
            <person name="Woyke T."/>
            <person name="Ryan C.M."/>
            <person name="Banfield J.F."/>
        </authorList>
    </citation>
    <scope>NUCLEOTIDE SEQUENCE [LARGE SCALE GENOMIC DNA]</scope>
</reference>
<keyword evidence="4" id="KW-0479">Metal-binding</keyword>
<evidence type="ECO:0000259" key="8">
    <source>
        <dbReference type="PROSITE" id="PS51918"/>
    </source>
</evidence>
<dbReference type="GO" id="GO:0046872">
    <property type="term" value="F:metal ion binding"/>
    <property type="evidence" value="ECO:0007669"/>
    <property type="project" value="UniProtKB-KW"/>
</dbReference>
<dbReference type="InterPro" id="IPR036724">
    <property type="entry name" value="Cobalamin-bd_sf"/>
</dbReference>
<dbReference type="GO" id="GO:0003824">
    <property type="term" value="F:catalytic activity"/>
    <property type="evidence" value="ECO:0007669"/>
    <property type="project" value="InterPro"/>
</dbReference>
<dbReference type="AlphaFoldDB" id="A0A2H0WA24"/>
<sequence>MSPKITLVSVNSCEFPTPPLGIASIATYLVRKGVVDKKTVQILDLNLEKKILPKIKKFKPDIIGISSMTQFYPRAIKLAKKIKAQYKKLPVVIGGVHISTAPHSFSEAFDIGVIGEGEETFYELIRYFKKYGSFKNSKLRNIPGLVFKEEKNIIQASFRKLITPLDILPWPDWQLFSPYLSQYLKGRPLKKGEKPYKVGYIITSRGCPYRCAFCSTSVFWKKLRFHTPKYVVEQIEYLAKKFNIKRIVIQDDIFNFSKKRLKEIIIELDKRNLLGKVSFGASVRADYVDEEFCQIFKKMGGTSVFIGFESGSEKILKFLKNN</sequence>
<dbReference type="Gene3D" id="3.80.30.20">
    <property type="entry name" value="tm_1862 like domain"/>
    <property type="match status" value="1"/>
</dbReference>
<dbReference type="SFLD" id="SFLDG01123">
    <property type="entry name" value="methyltransferase_(Class_B)"/>
    <property type="match status" value="1"/>
</dbReference>
<dbReference type="PANTHER" id="PTHR43409">
    <property type="entry name" value="ANAEROBIC MAGNESIUM-PROTOPORPHYRIN IX MONOMETHYL ESTER CYCLASE-RELATED"/>
    <property type="match status" value="1"/>
</dbReference>